<reference evidence="1 2" key="1">
    <citation type="submission" date="2016-11" db="EMBL/GenBank/DDBJ databases">
        <authorList>
            <person name="Jaros S."/>
            <person name="Januszkiewicz K."/>
            <person name="Wedrychowicz H."/>
        </authorList>
    </citation>
    <scope>NUCLEOTIDE SEQUENCE [LARGE SCALE GENOMIC DNA]</scope>
    <source>
        <strain evidence="1 2">OK807</strain>
    </source>
</reference>
<gene>
    <name evidence="1" type="ORF">SAMN02787144_1008125</name>
</gene>
<evidence type="ECO:0000313" key="2">
    <source>
        <dbReference type="Proteomes" id="UP000181909"/>
    </source>
</evidence>
<organism evidence="1 2">
    <name type="scientific">Streptomyces atratus</name>
    <dbReference type="NCBI Taxonomy" id="1893"/>
    <lineage>
        <taxon>Bacteria</taxon>
        <taxon>Bacillati</taxon>
        <taxon>Actinomycetota</taxon>
        <taxon>Actinomycetes</taxon>
        <taxon>Kitasatosporales</taxon>
        <taxon>Streptomycetaceae</taxon>
        <taxon>Streptomyces</taxon>
    </lineage>
</organism>
<dbReference type="Pfam" id="PF19614">
    <property type="entry name" value="DUF6119"/>
    <property type="match status" value="1"/>
</dbReference>
<name>A0A1K2BB98_STRAR</name>
<dbReference type="EMBL" id="FPJO01000008">
    <property type="protein sequence ID" value="SFX95592.1"/>
    <property type="molecule type" value="Genomic_DNA"/>
</dbReference>
<accession>A0A1K2BB98</accession>
<dbReference type="NCBIfam" id="TIGR04141">
    <property type="entry name" value="TIGR04141 family sporadically distributed protein"/>
    <property type="match status" value="1"/>
</dbReference>
<evidence type="ECO:0000313" key="1">
    <source>
        <dbReference type="EMBL" id="SFX95592.1"/>
    </source>
</evidence>
<proteinExistence type="predicted"/>
<protein>
    <submittedName>
        <fullName evidence="1">Sporadically distributed protein, TIGR04141 family</fullName>
    </submittedName>
</protein>
<sequence length="188" mass="20109">MTVSSASDPSAALRTVSENTYNNRVADERPGWLCLDTKNVTDPLRPRDQVEICDLLMPDGTLVLVERASGSGPLSHLFGRARVAVELLQESARVRAEFAAKVTRSSGGDYVLPYDFTPRRIVLAMPLKNRESLTPDSVFGFSRITMARTAKALAARGVAVEVIGIPEGGIDTFPLPTSRVGIGAGVPG</sequence>
<dbReference type="AlphaFoldDB" id="A0A1K2BB98"/>
<dbReference type="InterPro" id="IPR026487">
    <property type="entry name" value="CHP04141"/>
</dbReference>
<dbReference type="STRING" id="1893.SAMN02787144_1008125"/>
<dbReference type="Proteomes" id="UP000181909">
    <property type="component" value="Unassembled WGS sequence"/>
</dbReference>